<keyword evidence="2 4" id="KW-0326">Glycosidase</keyword>
<evidence type="ECO:0000256" key="1">
    <source>
        <dbReference type="ARBA" id="ARBA00022801"/>
    </source>
</evidence>
<dbReference type="InterPro" id="IPR023186">
    <property type="entry name" value="IUNH"/>
</dbReference>
<dbReference type="Proteomes" id="UP000527616">
    <property type="component" value="Unassembled WGS sequence"/>
</dbReference>
<dbReference type="InterPro" id="IPR036452">
    <property type="entry name" value="Ribo_hydro-like"/>
</dbReference>
<evidence type="ECO:0000256" key="2">
    <source>
        <dbReference type="ARBA" id="ARBA00023295"/>
    </source>
</evidence>
<dbReference type="PANTHER" id="PTHR12304:SF4">
    <property type="entry name" value="URIDINE NUCLEOSIDASE"/>
    <property type="match status" value="1"/>
</dbReference>
<sequence>MADDRPPRKIILDCDPGHDDAIALALAHGSPAIDLLAVTTVAGNQTLAKVTRNARAIAATFGLTGVPIAAGADRPLVGDLIVAPDIHGETGLDGPALAEPTDPLDARHAAELIIDTVLAHQPGEVSLVPVGPLTNIALAARLEPRITERVGEVVLMGGAVGPGNRTPVAEFNIWADPEAAHIVFGAPWRVTMIGLDVTHRALATPQVRERIRALGSGPARFVEEMLAFYGGAYRTHQGFSAPPVHDPCAVAYLIDPTMIATRRAPITVELAGAATRGMTVVDLRGPTPAGRHRVALDLDADRFWDVMIDAIARIGADGG</sequence>
<dbReference type="Pfam" id="PF01156">
    <property type="entry name" value="IU_nuc_hydro"/>
    <property type="match status" value="1"/>
</dbReference>
<evidence type="ECO:0000313" key="5">
    <source>
        <dbReference type="Proteomes" id="UP000527616"/>
    </source>
</evidence>
<dbReference type="InterPro" id="IPR015910">
    <property type="entry name" value="I/U_nuclsd_hydro_CS"/>
</dbReference>
<feature type="domain" description="Inosine/uridine-preferring nucleoside hydrolase" evidence="3">
    <location>
        <begin position="10"/>
        <end position="305"/>
    </location>
</feature>
<gene>
    <name evidence="4" type="ORF">GGQ54_002455</name>
</gene>
<dbReference type="EC" id="3.2.2.1" evidence="4"/>
<evidence type="ECO:0000313" key="4">
    <source>
        <dbReference type="EMBL" id="NYI71895.1"/>
    </source>
</evidence>
<accession>A0A7Z0DAR2</accession>
<dbReference type="GO" id="GO:0008477">
    <property type="term" value="F:purine nucleosidase activity"/>
    <property type="evidence" value="ECO:0007669"/>
    <property type="project" value="UniProtKB-EC"/>
</dbReference>
<dbReference type="InterPro" id="IPR001910">
    <property type="entry name" value="Inosine/uridine_hydrolase_dom"/>
</dbReference>
<dbReference type="GO" id="GO:0005829">
    <property type="term" value="C:cytosol"/>
    <property type="evidence" value="ECO:0007669"/>
    <property type="project" value="TreeGrafter"/>
</dbReference>
<proteinExistence type="predicted"/>
<keyword evidence="5" id="KW-1185">Reference proteome</keyword>
<protein>
    <submittedName>
        <fullName evidence="4">Purine nucleosidase</fullName>
        <ecNumber evidence="4">3.2.2.1</ecNumber>
    </submittedName>
</protein>
<reference evidence="4 5" key="1">
    <citation type="submission" date="2020-07" db="EMBL/GenBank/DDBJ databases">
        <title>Sequencing the genomes of 1000 actinobacteria strains.</title>
        <authorList>
            <person name="Klenk H.-P."/>
        </authorList>
    </citation>
    <scope>NUCLEOTIDE SEQUENCE [LARGE SCALE GENOMIC DNA]</scope>
    <source>
        <strain evidence="4 5">DSM 103164</strain>
    </source>
</reference>
<dbReference type="SUPFAM" id="SSF53590">
    <property type="entry name" value="Nucleoside hydrolase"/>
    <property type="match status" value="1"/>
</dbReference>
<dbReference type="GO" id="GO:0006152">
    <property type="term" value="P:purine nucleoside catabolic process"/>
    <property type="evidence" value="ECO:0007669"/>
    <property type="project" value="TreeGrafter"/>
</dbReference>
<organism evidence="4 5">
    <name type="scientific">Naumannella cuiyingiana</name>
    <dbReference type="NCBI Taxonomy" id="1347891"/>
    <lineage>
        <taxon>Bacteria</taxon>
        <taxon>Bacillati</taxon>
        <taxon>Actinomycetota</taxon>
        <taxon>Actinomycetes</taxon>
        <taxon>Propionibacteriales</taxon>
        <taxon>Propionibacteriaceae</taxon>
        <taxon>Naumannella</taxon>
    </lineage>
</organism>
<dbReference type="EMBL" id="JACBZS010000001">
    <property type="protein sequence ID" value="NYI71895.1"/>
    <property type="molecule type" value="Genomic_DNA"/>
</dbReference>
<dbReference type="PROSITE" id="PS01247">
    <property type="entry name" value="IUNH"/>
    <property type="match status" value="1"/>
</dbReference>
<dbReference type="RefSeq" id="WP_179445662.1">
    <property type="nucleotide sequence ID" value="NZ_JACBZS010000001.1"/>
</dbReference>
<comment type="caution">
    <text evidence="4">The sequence shown here is derived from an EMBL/GenBank/DDBJ whole genome shotgun (WGS) entry which is preliminary data.</text>
</comment>
<dbReference type="Gene3D" id="3.90.245.10">
    <property type="entry name" value="Ribonucleoside hydrolase-like"/>
    <property type="match status" value="1"/>
</dbReference>
<dbReference type="CDD" id="cd02651">
    <property type="entry name" value="nuc_hydro_IU_UC_XIUA"/>
    <property type="match status" value="1"/>
</dbReference>
<keyword evidence="1 4" id="KW-0378">Hydrolase</keyword>
<name>A0A7Z0DAR2_9ACTN</name>
<evidence type="ECO:0000259" key="3">
    <source>
        <dbReference type="Pfam" id="PF01156"/>
    </source>
</evidence>
<dbReference type="PANTHER" id="PTHR12304">
    <property type="entry name" value="INOSINE-URIDINE PREFERRING NUCLEOSIDE HYDROLASE"/>
    <property type="match status" value="1"/>
</dbReference>
<dbReference type="AlphaFoldDB" id="A0A7Z0DAR2"/>
<dbReference type="GO" id="GO:0045437">
    <property type="term" value="F:uridine nucleosidase activity"/>
    <property type="evidence" value="ECO:0007669"/>
    <property type="project" value="UniProtKB-ARBA"/>
</dbReference>